<organism evidence="2 3">
    <name type="scientific">Ophiocordyceps camponoti-rufipedis</name>
    <dbReference type="NCBI Taxonomy" id="2004952"/>
    <lineage>
        <taxon>Eukaryota</taxon>
        <taxon>Fungi</taxon>
        <taxon>Dikarya</taxon>
        <taxon>Ascomycota</taxon>
        <taxon>Pezizomycotina</taxon>
        <taxon>Sordariomycetes</taxon>
        <taxon>Hypocreomycetidae</taxon>
        <taxon>Hypocreales</taxon>
        <taxon>Ophiocordycipitaceae</taxon>
        <taxon>Ophiocordyceps</taxon>
    </lineage>
</organism>
<feature type="region of interest" description="Disordered" evidence="1">
    <location>
        <begin position="264"/>
        <end position="303"/>
    </location>
</feature>
<evidence type="ECO:0000313" key="3">
    <source>
        <dbReference type="Proteomes" id="UP000226431"/>
    </source>
</evidence>
<dbReference type="Proteomes" id="UP000226431">
    <property type="component" value="Unassembled WGS sequence"/>
</dbReference>
<comment type="caution">
    <text evidence="2">The sequence shown here is derived from an EMBL/GenBank/DDBJ whole genome shotgun (WGS) entry which is preliminary data.</text>
</comment>
<keyword evidence="3" id="KW-1185">Reference proteome</keyword>
<dbReference type="OrthoDB" id="1859733at2759"/>
<reference evidence="2 3" key="1">
    <citation type="submission" date="2017-06" db="EMBL/GenBank/DDBJ databases">
        <title>Ant-infecting Ophiocordyceps genomes reveal a high diversity of potential behavioral manipulation genes and a possible major role for enterotoxins.</title>
        <authorList>
            <person name="De Bekker C."/>
            <person name="Evans H.C."/>
            <person name="Brachmann A."/>
            <person name="Hughes D.P."/>
        </authorList>
    </citation>
    <scope>NUCLEOTIDE SEQUENCE [LARGE SCALE GENOMIC DNA]</scope>
    <source>
        <strain evidence="2 3">Map16</strain>
    </source>
</reference>
<evidence type="ECO:0008006" key="4">
    <source>
        <dbReference type="Google" id="ProtNLM"/>
    </source>
</evidence>
<feature type="compositionally biased region" description="Basic and acidic residues" evidence="1">
    <location>
        <begin position="264"/>
        <end position="284"/>
    </location>
</feature>
<evidence type="ECO:0000313" key="2">
    <source>
        <dbReference type="EMBL" id="PHH78947.1"/>
    </source>
</evidence>
<dbReference type="PANTHER" id="PTHR35567:SF1">
    <property type="entry name" value="CONSERVED FUNGAL PROTEIN (AFU_ORTHOLOGUE AFUA_1G14230)"/>
    <property type="match status" value="1"/>
</dbReference>
<dbReference type="EMBL" id="NJES01000062">
    <property type="protein sequence ID" value="PHH78947.1"/>
    <property type="molecule type" value="Genomic_DNA"/>
</dbReference>
<protein>
    <recommendedName>
        <fullName evidence="4">Malate dehydrogenase</fullName>
    </recommendedName>
</protein>
<sequence>MRPSTILALGYATTASAAPAPANVSAGLDDNAFDSLSAYFKVIATGMQQSQLLTGVFDCDVSKAQMPSLAGLPAPNAGLKVHHVALGRGTQNYTCSSPSSAPKAAGAVATLFDASCVAVMFPELLSRIPAMAVHLDLDGRDQVASSVLQESGVHFFTDLSTAYFDLDTSAHDYGKAPCAKLGSVDAPADAARGRRGEKAVAWLQLKAKAGATDGIREVYRVSTAGGSPPASCEGMPANFEVPYSAVYWFWQDMGYNDVSDGVRNDGRDVGMNHGEMDKQGDESRSGAGDVSQDDAGEACRKDG</sequence>
<dbReference type="Pfam" id="PF11937">
    <property type="entry name" value="DUF3455"/>
    <property type="match status" value="1"/>
</dbReference>
<dbReference type="InterPro" id="IPR021851">
    <property type="entry name" value="DUF3455"/>
</dbReference>
<evidence type="ECO:0000256" key="1">
    <source>
        <dbReference type="SAM" id="MobiDB-lite"/>
    </source>
</evidence>
<proteinExistence type="predicted"/>
<dbReference type="PANTHER" id="PTHR35567">
    <property type="entry name" value="MALATE DEHYDROGENASE (AFU_ORTHOLOGUE AFUA_2G13800)"/>
    <property type="match status" value="1"/>
</dbReference>
<accession>A0A2C5ZD53</accession>
<name>A0A2C5ZD53_9HYPO</name>
<dbReference type="AlphaFoldDB" id="A0A2C5ZD53"/>
<gene>
    <name evidence="2" type="ORF">CDD80_5979</name>
</gene>